<evidence type="ECO:0000313" key="1">
    <source>
        <dbReference type="EMBL" id="KJK49253.1"/>
    </source>
</evidence>
<dbReference type="EMBL" id="JYJG01000087">
    <property type="protein sequence ID" value="KJK49253.1"/>
    <property type="molecule type" value="Genomic_DNA"/>
</dbReference>
<name>A0A0F0H6K8_LENAE</name>
<protein>
    <submittedName>
        <fullName evidence="1">Uncharacterized protein</fullName>
    </submittedName>
</protein>
<dbReference type="PATRIC" id="fig|68170.10.peg.3202"/>
<dbReference type="AlphaFoldDB" id="A0A0F0H6K8"/>
<accession>A0A0F0H6K8</accession>
<organism evidence="1 2">
    <name type="scientific">Lentzea aerocolonigenes</name>
    <name type="common">Lechevalieria aerocolonigenes</name>
    <name type="synonym">Saccharothrix aerocolonigenes</name>
    <dbReference type="NCBI Taxonomy" id="68170"/>
    <lineage>
        <taxon>Bacteria</taxon>
        <taxon>Bacillati</taxon>
        <taxon>Actinomycetota</taxon>
        <taxon>Actinomycetes</taxon>
        <taxon>Pseudonocardiales</taxon>
        <taxon>Pseudonocardiaceae</taxon>
        <taxon>Lentzea</taxon>
    </lineage>
</organism>
<gene>
    <name evidence="1" type="ORF">UK23_14920</name>
</gene>
<evidence type="ECO:0000313" key="2">
    <source>
        <dbReference type="Proteomes" id="UP000033393"/>
    </source>
</evidence>
<reference evidence="1 2" key="1">
    <citation type="submission" date="2015-02" db="EMBL/GenBank/DDBJ databases">
        <authorList>
            <person name="Ju K.-S."/>
            <person name="Doroghazi J.R."/>
            <person name="Metcalf W."/>
        </authorList>
    </citation>
    <scope>NUCLEOTIDE SEQUENCE [LARGE SCALE GENOMIC DNA]</scope>
    <source>
        <strain evidence="1 2">NRRL B-16140</strain>
    </source>
</reference>
<dbReference type="RefSeq" id="WP_045312092.1">
    <property type="nucleotide sequence ID" value="NZ_JYJG01000087.1"/>
</dbReference>
<sequence length="246" mass="26717">MSQPRFTPSTFADLGVLTNMAAGLAGPALLRVAGAVVEYFGGSQLRFPPVEVRDGTLHPSVTSPEEIETARRAVPDVYTFEFAMCTRYTVSGYLPLSSGNVVWFRPDGRISSRIPVEVSFERPRGTCAVTNLVVRRGSAQPQLAYGTEVSLAVDVHVGRDPEPDSAYVEITFDWTETSRTTLTQPLARLRIYGSGKVVPDQNFRHAVGGEDTAEVVGALSGRAHLERVTEQLLAEFTELGTTVDLT</sequence>
<dbReference type="Proteomes" id="UP000033393">
    <property type="component" value="Unassembled WGS sequence"/>
</dbReference>
<proteinExistence type="predicted"/>
<comment type="caution">
    <text evidence="1">The sequence shown here is derived from an EMBL/GenBank/DDBJ whole genome shotgun (WGS) entry which is preliminary data.</text>
</comment>
<keyword evidence="2" id="KW-1185">Reference proteome</keyword>